<keyword evidence="3" id="KW-1185">Reference proteome</keyword>
<evidence type="ECO:0000313" key="2">
    <source>
        <dbReference type="EMBL" id="OQO13536.1"/>
    </source>
</evidence>
<evidence type="ECO:0000313" key="3">
    <source>
        <dbReference type="Proteomes" id="UP000192596"/>
    </source>
</evidence>
<feature type="compositionally biased region" description="Polar residues" evidence="1">
    <location>
        <begin position="221"/>
        <end position="237"/>
    </location>
</feature>
<dbReference type="InterPro" id="IPR024368">
    <property type="entry name" value="Ecl1/2/3"/>
</dbReference>
<dbReference type="Pfam" id="PF12855">
    <property type="entry name" value="Ecl1"/>
    <property type="match status" value="1"/>
</dbReference>
<feature type="region of interest" description="Disordered" evidence="1">
    <location>
        <begin position="202"/>
        <end position="243"/>
    </location>
</feature>
<dbReference type="Proteomes" id="UP000192596">
    <property type="component" value="Unassembled WGS sequence"/>
</dbReference>
<protein>
    <recommendedName>
        <fullName evidence="4">Life-span regulatory factor domain-containing protein</fullName>
    </recommendedName>
</protein>
<name>A0A1V8TQ75_9PEZI</name>
<comment type="caution">
    <text evidence="2">The sequence shown here is derived from an EMBL/GenBank/DDBJ whole genome shotgun (WGS) entry which is preliminary data.</text>
</comment>
<reference evidence="3" key="1">
    <citation type="submission" date="2017-03" db="EMBL/GenBank/DDBJ databases">
        <title>Genomes of endolithic fungi from Antarctica.</title>
        <authorList>
            <person name="Coleine C."/>
            <person name="Masonjones S."/>
            <person name="Stajich J.E."/>
        </authorList>
    </citation>
    <scope>NUCLEOTIDE SEQUENCE [LARGE SCALE GENOMIC DNA]</scope>
    <source>
        <strain evidence="3">CCFEE 5527</strain>
    </source>
</reference>
<proteinExistence type="predicted"/>
<dbReference type="OrthoDB" id="3599883at2759"/>
<organism evidence="2 3">
    <name type="scientific">Cryoendolithus antarcticus</name>
    <dbReference type="NCBI Taxonomy" id="1507870"/>
    <lineage>
        <taxon>Eukaryota</taxon>
        <taxon>Fungi</taxon>
        <taxon>Dikarya</taxon>
        <taxon>Ascomycota</taxon>
        <taxon>Pezizomycotina</taxon>
        <taxon>Dothideomycetes</taxon>
        <taxon>Dothideomycetidae</taxon>
        <taxon>Cladosporiales</taxon>
        <taxon>Cladosporiaceae</taxon>
        <taxon>Cryoendolithus</taxon>
    </lineage>
</organism>
<sequence>MASFLQFCTTCDTQIASPNPNLLYCSEACRRKDSRPSLYTNINSSPGVSPMLRAYNDRPLPDIVPQRSPTIVRPLSSNISEFSLTSQTSHTSYWDDEISPTEKHPSVQDLPGFPSADITIEPNLHAHERTSVATIDAPPSLVHSPASSYGTIASTPATRPLPPRRATTTAKSMDLVTCKLATASIAAGSLKSEASTFMSIHTAGTERNSPQTGSERRPSGWNATTAVGSLEQLSNSAAARGVP</sequence>
<gene>
    <name evidence="2" type="ORF">B0A48_01765</name>
</gene>
<evidence type="ECO:0008006" key="4">
    <source>
        <dbReference type="Google" id="ProtNLM"/>
    </source>
</evidence>
<dbReference type="AlphaFoldDB" id="A0A1V8TQ75"/>
<accession>A0A1V8TQ75</accession>
<dbReference type="EMBL" id="NAJO01000003">
    <property type="protein sequence ID" value="OQO13536.1"/>
    <property type="molecule type" value="Genomic_DNA"/>
</dbReference>
<evidence type="ECO:0000256" key="1">
    <source>
        <dbReference type="SAM" id="MobiDB-lite"/>
    </source>
</evidence>
<dbReference type="InParanoid" id="A0A1V8TQ75"/>